<comment type="caution">
    <text evidence="1">The sequence shown here is derived from an EMBL/GenBank/DDBJ whole genome shotgun (WGS) entry which is preliminary data.</text>
</comment>
<keyword evidence="2" id="KW-1185">Reference proteome</keyword>
<evidence type="ECO:0000313" key="1">
    <source>
        <dbReference type="EMBL" id="CAA7270976.1"/>
    </source>
</evidence>
<sequence length="127" mass="14161">MALWGADLPFDISSIFDVLGIDKDLSSLKSCSLTHRTFRPLCQRHIFSTVAFVPQDPRSYTGMDDVITALESFAHVVHDNAILATYVKVRDLCFHPDEADDPIIPLVVERLPNVQDLTLRPIIGGID</sequence>
<reference evidence="1 2" key="1">
    <citation type="submission" date="2020-01" db="EMBL/GenBank/DDBJ databases">
        <authorList>
            <person name="Gupta K D."/>
        </authorList>
    </citation>
    <scope>NUCLEOTIDE SEQUENCE [LARGE SCALE GENOMIC DNA]</scope>
</reference>
<protein>
    <submittedName>
        <fullName evidence="1">Uncharacterized protein</fullName>
    </submittedName>
</protein>
<proteinExistence type="predicted"/>
<accession>A0A8S0X1H6</accession>
<organism evidence="1 2">
    <name type="scientific">Cyclocybe aegerita</name>
    <name type="common">Black poplar mushroom</name>
    <name type="synonym">Agrocybe aegerita</name>
    <dbReference type="NCBI Taxonomy" id="1973307"/>
    <lineage>
        <taxon>Eukaryota</taxon>
        <taxon>Fungi</taxon>
        <taxon>Dikarya</taxon>
        <taxon>Basidiomycota</taxon>
        <taxon>Agaricomycotina</taxon>
        <taxon>Agaricomycetes</taxon>
        <taxon>Agaricomycetidae</taxon>
        <taxon>Agaricales</taxon>
        <taxon>Agaricineae</taxon>
        <taxon>Bolbitiaceae</taxon>
        <taxon>Cyclocybe</taxon>
    </lineage>
</organism>
<name>A0A8S0X1H6_CYCAE</name>
<dbReference type="AlphaFoldDB" id="A0A8S0X1H6"/>
<dbReference type="EMBL" id="CACVBS010000101">
    <property type="protein sequence ID" value="CAA7270976.1"/>
    <property type="molecule type" value="Genomic_DNA"/>
</dbReference>
<dbReference type="Proteomes" id="UP000467700">
    <property type="component" value="Unassembled WGS sequence"/>
</dbReference>
<gene>
    <name evidence="1" type="ORF">AAE3_LOCUS13411</name>
</gene>
<evidence type="ECO:0000313" key="2">
    <source>
        <dbReference type="Proteomes" id="UP000467700"/>
    </source>
</evidence>